<organism evidence="2 3">
    <name type="scientific">Candidatus Borkfalkia faecigallinarum</name>
    <dbReference type="NCBI Taxonomy" id="2838509"/>
    <lineage>
        <taxon>Bacteria</taxon>
        <taxon>Bacillati</taxon>
        <taxon>Bacillota</taxon>
        <taxon>Clostridia</taxon>
        <taxon>Christensenellales</taxon>
        <taxon>Christensenellaceae</taxon>
        <taxon>Candidatus Borkfalkia</taxon>
    </lineage>
</organism>
<reference evidence="2" key="1">
    <citation type="journal article" date="2021" name="PeerJ">
        <title>Extensive microbial diversity within the chicken gut microbiome revealed by metagenomics and culture.</title>
        <authorList>
            <person name="Gilroy R."/>
            <person name="Ravi A."/>
            <person name="Getino M."/>
            <person name="Pursley I."/>
            <person name="Horton D.L."/>
            <person name="Alikhan N.F."/>
            <person name="Baker D."/>
            <person name="Gharbi K."/>
            <person name="Hall N."/>
            <person name="Watson M."/>
            <person name="Adriaenssens E.M."/>
            <person name="Foster-Nyarko E."/>
            <person name="Jarju S."/>
            <person name="Secka A."/>
            <person name="Antonio M."/>
            <person name="Oren A."/>
            <person name="Chaudhuri R.R."/>
            <person name="La Ragione R."/>
            <person name="Hildebrand F."/>
            <person name="Pallen M.J."/>
        </authorList>
    </citation>
    <scope>NUCLEOTIDE SEQUENCE</scope>
    <source>
        <strain evidence="2">26628</strain>
    </source>
</reference>
<name>A0A9D2AQE6_9FIRM</name>
<accession>A0A9D2AQE6</accession>
<dbReference type="EMBL" id="DXFD01000003">
    <property type="protein sequence ID" value="HIX46088.1"/>
    <property type="molecule type" value="Genomic_DNA"/>
</dbReference>
<gene>
    <name evidence="2" type="ORF">H9737_00170</name>
</gene>
<comment type="caution">
    <text evidence="2">The sequence shown here is derived from an EMBL/GenBank/DDBJ whole genome shotgun (WGS) entry which is preliminary data.</text>
</comment>
<dbReference type="PROSITE" id="PS51257">
    <property type="entry name" value="PROKAR_LIPOPROTEIN"/>
    <property type="match status" value="1"/>
</dbReference>
<dbReference type="Proteomes" id="UP000824249">
    <property type="component" value="Unassembled WGS sequence"/>
</dbReference>
<evidence type="ECO:0000313" key="2">
    <source>
        <dbReference type="EMBL" id="HIX46088.1"/>
    </source>
</evidence>
<keyword evidence="1" id="KW-0732">Signal</keyword>
<dbReference type="AlphaFoldDB" id="A0A9D2AQE6"/>
<sequence>MKSVKRWVSAVSASALALGMVVLSACSVVSSDGTIGGNYRDAEDADIQQLLTSLGNEDLFGDAEAEGWKYGLRGETSLDFSISQGDTFSSYAGIGADLSILLEEGEAGFSAGGKLSLKSEEKSSEGEVSADLSIEPYMDGEYIYLKVSGTRASTGGESSVTQRLKIAYGGLGLVVPDLTELPSQIVSSFGDAASFRASLEASGVDMDVDTSSGIKARFTYSSEGVKEAIKEALGSLVTVDTSSYTIDCSDSVLEMYLSINENGVLEAVSMRVDIEATVPSPHFDFGTQQVAEEAAPLELSMNGMFALMSDDADVVFPTDLDSYEDLDLSDILSIPGLWA</sequence>
<feature type="signal peptide" evidence="1">
    <location>
        <begin position="1"/>
        <end position="25"/>
    </location>
</feature>
<reference evidence="2" key="2">
    <citation type="submission" date="2021-04" db="EMBL/GenBank/DDBJ databases">
        <authorList>
            <person name="Gilroy R."/>
        </authorList>
    </citation>
    <scope>NUCLEOTIDE SEQUENCE</scope>
    <source>
        <strain evidence="2">26628</strain>
    </source>
</reference>
<evidence type="ECO:0000256" key="1">
    <source>
        <dbReference type="SAM" id="SignalP"/>
    </source>
</evidence>
<evidence type="ECO:0000313" key="3">
    <source>
        <dbReference type="Proteomes" id="UP000824249"/>
    </source>
</evidence>
<feature type="chain" id="PRO_5039631860" evidence="1">
    <location>
        <begin position="26"/>
        <end position="339"/>
    </location>
</feature>
<proteinExistence type="predicted"/>
<protein>
    <submittedName>
        <fullName evidence="2">Uncharacterized protein</fullName>
    </submittedName>
</protein>